<dbReference type="Proteomes" id="UP000266206">
    <property type="component" value="Unassembled WGS sequence"/>
</dbReference>
<evidence type="ECO:0000259" key="2">
    <source>
        <dbReference type="Pfam" id="PF00582"/>
    </source>
</evidence>
<dbReference type="OrthoDB" id="9804721at2"/>
<dbReference type="InterPro" id="IPR006016">
    <property type="entry name" value="UspA"/>
</dbReference>
<dbReference type="PANTHER" id="PTHR46268:SF6">
    <property type="entry name" value="UNIVERSAL STRESS PROTEIN UP12"/>
    <property type="match status" value="1"/>
</dbReference>
<dbReference type="Gene3D" id="3.40.50.12370">
    <property type="match status" value="1"/>
</dbReference>
<dbReference type="InterPro" id="IPR006015">
    <property type="entry name" value="Universal_stress_UspA"/>
</dbReference>
<dbReference type="CDD" id="cd00293">
    <property type="entry name" value="USP-like"/>
    <property type="match status" value="2"/>
</dbReference>
<name>A0A3A1YVF8_9BURK</name>
<dbReference type="RefSeq" id="WP_114419434.1">
    <property type="nucleotide sequence ID" value="NZ_NQYH01000004.1"/>
</dbReference>
<proteinExistence type="inferred from homology"/>
<dbReference type="PRINTS" id="PR01438">
    <property type="entry name" value="UNVRSLSTRESS"/>
</dbReference>
<organism evidence="3 4">
    <name type="scientific">Neopusillimonas maritima</name>
    <dbReference type="NCBI Taxonomy" id="2026239"/>
    <lineage>
        <taxon>Bacteria</taxon>
        <taxon>Pseudomonadati</taxon>
        <taxon>Pseudomonadota</taxon>
        <taxon>Betaproteobacteria</taxon>
        <taxon>Burkholderiales</taxon>
        <taxon>Alcaligenaceae</taxon>
        <taxon>Neopusillimonas</taxon>
    </lineage>
</organism>
<dbReference type="SUPFAM" id="SSF52402">
    <property type="entry name" value="Adenine nucleotide alpha hydrolases-like"/>
    <property type="match status" value="2"/>
</dbReference>
<comment type="caution">
    <text evidence="3">The sequence shown here is derived from an EMBL/GenBank/DDBJ whole genome shotgun (WGS) entry which is preliminary data.</text>
</comment>
<reference evidence="3 4" key="1">
    <citation type="submission" date="2017-08" db="EMBL/GenBank/DDBJ databases">
        <title>Pusillimonas indicus sp. nov., a member of the family Alcaligenaceae isolated from surface seawater.</title>
        <authorList>
            <person name="Li J."/>
        </authorList>
    </citation>
    <scope>NUCLEOTIDE SEQUENCE [LARGE SCALE GENOMIC DNA]</scope>
    <source>
        <strain evidence="3 4">L52-1-41</strain>
    </source>
</reference>
<dbReference type="EMBL" id="NQYH01000004">
    <property type="protein sequence ID" value="RIY41269.1"/>
    <property type="molecule type" value="Genomic_DNA"/>
</dbReference>
<gene>
    <name evidence="3" type="ORF">CJP73_06990</name>
</gene>
<evidence type="ECO:0000256" key="1">
    <source>
        <dbReference type="ARBA" id="ARBA00008791"/>
    </source>
</evidence>
<feature type="domain" description="UspA" evidence="2">
    <location>
        <begin position="214"/>
        <end position="284"/>
    </location>
</feature>
<protein>
    <recommendedName>
        <fullName evidence="2">UspA domain-containing protein</fullName>
    </recommendedName>
</protein>
<accession>A0A3A1YVF8</accession>
<sequence length="284" mass="31416">MNRVLACVDDSPRATAVCDYGIWAARLLEVKLQFLHVLDRHPERASLTDYSGALGMDAQESLLEQLSTLDEERSRLAQEQGRQILQAAHKRAEAAGAKDTDTLQRHGSLVETLLDLEPETRLVVIGQQRSAGSASKWYLDQNAERVVRSLQRPVLVVDGDFKEPERFVIAFDGSQTGKKMVQMVAASPLLKGLSCHVIGVGDESETQQHNIDWANDTLVNEGFDVVKVVRPGEAEVVLREYLLEVNADLLVMGAYGHSRIRHLIMGSTTSTLLRTSPVPVLVLR</sequence>
<dbReference type="Pfam" id="PF00582">
    <property type="entry name" value="Usp"/>
    <property type="match status" value="2"/>
</dbReference>
<dbReference type="PANTHER" id="PTHR46268">
    <property type="entry name" value="STRESS RESPONSE PROTEIN NHAX"/>
    <property type="match status" value="1"/>
</dbReference>
<evidence type="ECO:0000313" key="3">
    <source>
        <dbReference type="EMBL" id="RIY41269.1"/>
    </source>
</evidence>
<comment type="similarity">
    <text evidence="1">Belongs to the universal stress protein A family.</text>
</comment>
<evidence type="ECO:0000313" key="4">
    <source>
        <dbReference type="Proteomes" id="UP000266206"/>
    </source>
</evidence>
<feature type="domain" description="UspA" evidence="2">
    <location>
        <begin position="2"/>
        <end position="157"/>
    </location>
</feature>
<dbReference type="AlphaFoldDB" id="A0A3A1YVF8"/>